<feature type="transmembrane region" description="Helical" evidence="7">
    <location>
        <begin position="594"/>
        <end position="619"/>
    </location>
</feature>
<dbReference type="SUPFAM" id="SSF53448">
    <property type="entry name" value="Nucleotide-diphospho-sugar transferases"/>
    <property type="match status" value="1"/>
</dbReference>
<dbReference type="Pfam" id="PF13641">
    <property type="entry name" value="Glyco_tranf_2_3"/>
    <property type="match status" value="1"/>
</dbReference>
<feature type="transmembrane region" description="Helical" evidence="7">
    <location>
        <begin position="562"/>
        <end position="582"/>
    </location>
</feature>
<accession>A0A8T2RL44</accession>
<evidence type="ECO:0000313" key="8">
    <source>
        <dbReference type="EMBL" id="KAH7296671.1"/>
    </source>
</evidence>
<gene>
    <name evidence="8" type="ORF">KP509_26G033500</name>
</gene>
<keyword evidence="3" id="KW-0808">Transferase</keyword>
<dbReference type="CDD" id="cd06421">
    <property type="entry name" value="CESA_CelA_like"/>
    <property type="match status" value="1"/>
</dbReference>
<evidence type="ECO:0000256" key="3">
    <source>
        <dbReference type="ARBA" id="ARBA00022679"/>
    </source>
</evidence>
<evidence type="ECO:0000256" key="2">
    <source>
        <dbReference type="ARBA" id="ARBA00022676"/>
    </source>
</evidence>
<dbReference type="AlphaFoldDB" id="A0A8T2RL44"/>
<keyword evidence="2" id="KW-0328">Glycosyltransferase</keyword>
<evidence type="ECO:0000313" key="9">
    <source>
        <dbReference type="Proteomes" id="UP000825935"/>
    </source>
</evidence>
<name>A0A8T2RL44_CERRI</name>
<evidence type="ECO:0000256" key="6">
    <source>
        <dbReference type="ARBA" id="ARBA00023136"/>
    </source>
</evidence>
<evidence type="ECO:0000256" key="1">
    <source>
        <dbReference type="ARBA" id="ARBA00004141"/>
    </source>
</evidence>
<dbReference type="InterPro" id="IPR050321">
    <property type="entry name" value="Glycosyltr_2/OpgH_subfam"/>
</dbReference>
<feature type="transmembrane region" description="Helical" evidence="7">
    <location>
        <begin position="655"/>
        <end position="674"/>
    </location>
</feature>
<proteinExistence type="predicted"/>
<dbReference type="InterPro" id="IPR029044">
    <property type="entry name" value="Nucleotide-diphossugar_trans"/>
</dbReference>
<dbReference type="Proteomes" id="UP000825935">
    <property type="component" value="Chromosome 26"/>
</dbReference>
<feature type="transmembrane region" description="Helical" evidence="7">
    <location>
        <begin position="435"/>
        <end position="457"/>
    </location>
</feature>
<evidence type="ECO:0000256" key="5">
    <source>
        <dbReference type="ARBA" id="ARBA00022989"/>
    </source>
</evidence>
<feature type="transmembrane region" description="Helical" evidence="7">
    <location>
        <begin position="70"/>
        <end position="93"/>
    </location>
</feature>
<comment type="subcellular location">
    <subcellularLocation>
        <location evidence="1">Membrane</location>
        <topology evidence="1">Multi-pass membrane protein</topology>
    </subcellularLocation>
</comment>
<dbReference type="OrthoDB" id="2017386at2759"/>
<dbReference type="EMBL" id="CM035431">
    <property type="protein sequence ID" value="KAH7296671.1"/>
    <property type="molecule type" value="Genomic_DNA"/>
</dbReference>
<reference evidence="8" key="1">
    <citation type="submission" date="2021-08" db="EMBL/GenBank/DDBJ databases">
        <title>WGS assembly of Ceratopteris richardii.</title>
        <authorList>
            <person name="Marchant D.B."/>
            <person name="Chen G."/>
            <person name="Jenkins J."/>
            <person name="Shu S."/>
            <person name="Leebens-Mack J."/>
            <person name="Grimwood J."/>
            <person name="Schmutz J."/>
            <person name="Soltis P."/>
            <person name="Soltis D."/>
            <person name="Chen Z.-H."/>
        </authorList>
    </citation>
    <scope>NUCLEOTIDE SEQUENCE</scope>
    <source>
        <strain evidence="8">Whitten #5841</strain>
        <tissue evidence="8">Leaf</tissue>
    </source>
</reference>
<feature type="transmembrane region" description="Helical" evidence="7">
    <location>
        <begin position="113"/>
        <end position="134"/>
    </location>
</feature>
<dbReference type="Gene3D" id="3.90.550.10">
    <property type="entry name" value="Spore Coat Polysaccharide Biosynthesis Protein SpsA, Chain A"/>
    <property type="match status" value="1"/>
</dbReference>
<dbReference type="OMA" id="YHARIKI"/>
<dbReference type="PANTHER" id="PTHR43867">
    <property type="entry name" value="CELLULOSE SYNTHASE CATALYTIC SUBUNIT A [UDP-FORMING]"/>
    <property type="match status" value="1"/>
</dbReference>
<comment type="caution">
    <text evidence="8">The sequence shown here is derived from an EMBL/GenBank/DDBJ whole genome shotgun (WGS) entry which is preliminary data.</text>
</comment>
<evidence type="ECO:0000256" key="7">
    <source>
        <dbReference type="SAM" id="Phobius"/>
    </source>
</evidence>
<sequence length="692" mass="79813">MADQDLTERRRAEDLEPLVAKLGSKSFNLHHHHHHHYTRLFPRIFVKTRVGKGFPVFNFKIFPLIFNHKLILHIFTSILLITYLATNINYVWFKISLYYKELPAILASPWMPLVLGCEVLYLICALISAVDYLVPPSISKPPSHVKLMLHNLSKLDDFDPKSELATLKRYPTVHVMIPCCREPTEIPQESILAALALNYPKERFKVFVLDDGGDDNLKAFCDAIRVESGSDQLLYLRRRKIPGVPHNFKCGNMNYGLQHSDAEYVVMMDADMILHPSFLNRLLPHIVNSPQISFVQVPQTFYNLPIGDPLNDACGFFYDRVMVHRNTLGCATCVGTGVIFRRKHLDEIGGFQPQSITEDTITAYTLFNRGYRSVYINEKLQVGLTPWSFEAFVKQRQRWGQGAVQQLAATWRAMLGRGSKLNVLQKFCYFWHTGYYYMSILNIILVLTLWSALAFGLNLVVGSDEDNRILLSKLAAFLLSWRAFWFIMWMEVPQSIQSRNRDESTFWWMTPYFFDMIMNATFNFKSTFKFVPTGNIDRSAAHGKAKQHPWVRKLDDLKHVRVHIVFIIMGVLAVIIRSYITIKRYGIYSCKEGLTVVGLSLFILTLCLHMSVPVAHILWPTGFKAEQRKSLLKYDSNGVPIFDPSKAGPKWHSSLIIFEIVAYMNVAFWIFVYWASHTNAYARYCPSHPIRQ</sequence>
<dbReference type="GO" id="GO:0016757">
    <property type="term" value="F:glycosyltransferase activity"/>
    <property type="evidence" value="ECO:0007669"/>
    <property type="project" value="UniProtKB-KW"/>
</dbReference>
<keyword evidence="4 7" id="KW-0812">Transmembrane</keyword>
<dbReference type="PANTHER" id="PTHR43867:SF2">
    <property type="entry name" value="CELLULOSE SYNTHASE CATALYTIC SUBUNIT A [UDP-FORMING]"/>
    <property type="match status" value="1"/>
</dbReference>
<dbReference type="GO" id="GO:0016020">
    <property type="term" value="C:membrane"/>
    <property type="evidence" value="ECO:0007669"/>
    <property type="project" value="UniProtKB-SubCell"/>
</dbReference>
<organism evidence="8 9">
    <name type="scientific">Ceratopteris richardii</name>
    <name type="common">Triangle waterfern</name>
    <dbReference type="NCBI Taxonomy" id="49495"/>
    <lineage>
        <taxon>Eukaryota</taxon>
        <taxon>Viridiplantae</taxon>
        <taxon>Streptophyta</taxon>
        <taxon>Embryophyta</taxon>
        <taxon>Tracheophyta</taxon>
        <taxon>Polypodiopsida</taxon>
        <taxon>Polypodiidae</taxon>
        <taxon>Polypodiales</taxon>
        <taxon>Pteridineae</taxon>
        <taxon>Pteridaceae</taxon>
        <taxon>Parkerioideae</taxon>
        <taxon>Ceratopteris</taxon>
    </lineage>
</organism>
<keyword evidence="5 7" id="KW-1133">Transmembrane helix</keyword>
<evidence type="ECO:0000256" key="4">
    <source>
        <dbReference type="ARBA" id="ARBA00022692"/>
    </source>
</evidence>
<keyword evidence="6 7" id="KW-0472">Membrane</keyword>
<protein>
    <submittedName>
        <fullName evidence="8">Uncharacterized protein</fullName>
    </submittedName>
</protein>
<keyword evidence="9" id="KW-1185">Reference proteome</keyword>